<proteinExistence type="predicted"/>
<feature type="compositionally biased region" description="Basic and acidic residues" evidence="1">
    <location>
        <begin position="340"/>
        <end position="362"/>
    </location>
</feature>
<dbReference type="EMBL" id="NHZQ01000067">
    <property type="protein sequence ID" value="PSK55389.1"/>
    <property type="molecule type" value="Genomic_DNA"/>
</dbReference>
<evidence type="ECO:0000313" key="2">
    <source>
        <dbReference type="EMBL" id="PSK55389.1"/>
    </source>
</evidence>
<keyword evidence="3" id="KW-1185">Reference proteome</keyword>
<dbReference type="Proteomes" id="UP000243723">
    <property type="component" value="Unassembled WGS sequence"/>
</dbReference>
<feature type="compositionally biased region" description="Polar residues" evidence="1">
    <location>
        <begin position="178"/>
        <end position="188"/>
    </location>
</feature>
<sequence>MAIHRGIQSALFYYLSCAPCTEARTRRKRRKEADLLRAEKDALAASSDAQGLKQYEHPLPSTTNPAWDIEIAIGPSKESKQAARNNKARAKETPPRSSGSTSKSNRKDDKSRSTPDLSLDQRVQWAESFQRNLKHDSPAMPQKAKTFPQDRSRTGLSRLSESQDERPSPRDSPPHTPSDFSTSASINVQRPPPTKLASTSLNGPAWPYQPHPPINDHHPATVTKYDSPSDIAWMLAPPPNAKVMRGHEPERPHHLSPRKRTPTMSSRHSRPTERPSTTNADAPVRSADVSPHDMRGLGIGYESEEDLDAVEGAAMEKRDSAGPQPGRDDGGKYLFPPRDWGAHEGRRDSGSEEGFSEKQERLHYRWSIDMGEAYSRALRGREVDV</sequence>
<feature type="compositionally biased region" description="Basic and acidic residues" evidence="1">
    <location>
        <begin position="161"/>
        <end position="173"/>
    </location>
</feature>
<gene>
    <name evidence="2" type="ORF">B9Z65_2778</name>
</gene>
<feature type="region of interest" description="Disordered" evidence="1">
    <location>
        <begin position="42"/>
        <end position="220"/>
    </location>
</feature>
<reference evidence="2 3" key="1">
    <citation type="submission" date="2017-05" db="EMBL/GenBank/DDBJ databases">
        <title>Draft genome sequence of Elsinoe australis.</title>
        <authorList>
            <person name="Cheng Q."/>
        </authorList>
    </citation>
    <scope>NUCLEOTIDE SEQUENCE [LARGE SCALE GENOMIC DNA]</scope>
    <source>
        <strain evidence="2 3">NL1</strain>
    </source>
</reference>
<evidence type="ECO:0000313" key="3">
    <source>
        <dbReference type="Proteomes" id="UP000243723"/>
    </source>
</evidence>
<feature type="region of interest" description="Disordered" evidence="1">
    <location>
        <begin position="242"/>
        <end position="293"/>
    </location>
</feature>
<evidence type="ECO:0000256" key="1">
    <source>
        <dbReference type="SAM" id="MobiDB-lite"/>
    </source>
</evidence>
<feature type="compositionally biased region" description="Basic and acidic residues" evidence="1">
    <location>
        <begin position="314"/>
        <end position="331"/>
    </location>
</feature>
<feature type="region of interest" description="Disordered" evidence="1">
    <location>
        <begin position="308"/>
        <end position="362"/>
    </location>
</feature>
<dbReference type="AlphaFoldDB" id="A0A2P8A4M5"/>
<name>A0A2P8A4M5_9PEZI</name>
<accession>A0A2P8A4M5</accession>
<organism evidence="2 3">
    <name type="scientific">Elsinoe australis</name>
    <dbReference type="NCBI Taxonomy" id="40998"/>
    <lineage>
        <taxon>Eukaryota</taxon>
        <taxon>Fungi</taxon>
        <taxon>Dikarya</taxon>
        <taxon>Ascomycota</taxon>
        <taxon>Pezizomycotina</taxon>
        <taxon>Dothideomycetes</taxon>
        <taxon>Dothideomycetidae</taxon>
        <taxon>Myriangiales</taxon>
        <taxon>Elsinoaceae</taxon>
        <taxon>Elsinoe</taxon>
    </lineage>
</organism>
<comment type="caution">
    <text evidence="2">The sequence shown here is derived from an EMBL/GenBank/DDBJ whole genome shotgun (WGS) entry which is preliminary data.</text>
</comment>
<protein>
    <submittedName>
        <fullName evidence="2">Uncharacterized protein</fullName>
    </submittedName>
</protein>
<dbReference type="OrthoDB" id="506431at2759"/>